<dbReference type="PANTHER" id="PTHR47668">
    <property type="entry name" value="DIENELACTONE HYDROLASE FAMILY PROTEIN (AFU_ORTHOLOGUE AFUA_6G01940)"/>
    <property type="match status" value="1"/>
</dbReference>
<evidence type="ECO:0000259" key="1">
    <source>
        <dbReference type="Pfam" id="PF01738"/>
    </source>
</evidence>
<dbReference type="Proteomes" id="UP000053317">
    <property type="component" value="Unassembled WGS sequence"/>
</dbReference>
<keyword evidence="2" id="KW-0378">Hydrolase</keyword>
<proteinExistence type="predicted"/>
<dbReference type="Gene3D" id="3.40.50.1820">
    <property type="entry name" value="alpha/beta hydrolase"/>
    <property type="match status" value="1"/>
</dbReference>
<keyword evidence="3" id="KW-1185">Reference proteome</keyword>
<dbReference type="GO" id="GO:0016787">
    <property type="term" value="F:hydrolase activity"/>
    <property type="evidence" value="ECO:0007669"/>
    <property type="project" value="UniProtKB-KW"/>
</dbReference>
<sequence>MQARIPPVSVDYKEKGTYGTLDGLKTYITGSTSADTGILVIYDIFGYFPQTLQGADIIASADKEHPYQVFIPDFFEGEPADITWYPPKDDDTKAKLGNFFNTKAAPPPKIERIPKLLKDAQSQNPNIKTWGVLGYCWGGKVATLASGTLDVFKAGAEVHPAMVDPSDAEKIKIPFLCLASGDEPADDVKAFGEKLTGPKHIETFPEQIHGWMAARGDLKDPKVKDAYEKGYKKVITFFHEHL</sequence>
<comment type="caution">
    <text evidence="2">The sequence shown here is derived from an EMBL/GenBank/DDBJ whole genome shotgun (WGS) entry which is preliminary data.</text>
</comment>
<dbReference type="SUPFAM" id="SSF53474">
    <property type="entry name" value="alpha/beta-Hydrolases"/>
    <property type="match status" value="1"/>
</dbReference>
<name>A0A0G2EJP4_PHACM</name>
<dbReference type="EMBL" id="LCWF01000076">
    <property type="protein sequence ID" value="KKY22594.1"/>
    <property type="molecule type" value="Genomic_DNA"/>
</dbReference>
<dbReference type="OrthoDB" id="2147163at2759"/>
<dbReference type="AlphaFoldDB" id="A0A0G2EJP4"/>
<gene>
    <name evidence="2" type="ORF">UCRPC4_g03289</name>
</gene>
<dbReference type="InterPro" id="IPR029058">
    <property type="entry name" value="AB_hydrolase_fold"/>
</dbReference>
<reference evidence="2 3" key="1">
    <citation type="submission" date="2015-05" db="EMBL/GenBank/DDBJ databases">
        <title>Distinctive expansion of gene families associated with plant cell wall degradation and secondary metabolism in the genomes of grapevine trunk pathogens.</title>
        <authorList>
            <person name="Lawrence D.P."/>
            <person name="Travadon R."/>
            <person name="Rolshausen P.E."/>
            <person name="Baumgartner K."/>
        </authorList>
    </citation>
    <scope>NUCLEOTIDE SEQUENCE [LARGE SCALE GENOMIC DNA]</scope>
    <source>
        <strain evidence="2">UCRPC4</strain>
    </source>
</reference>
<evidence type="ECO:0000313" key="2">
    <source>
        <dbReference type="EMBL" id="KKY22594.1"/>
    </source>
</evidence>
<evidence type="ECO:0000313" key="3">
    <source>
        <dbReference type="Proteomes" id="UP000053317"/>
    </source>
</evidence>
<dbReference type="InterPro" id="IPR002925">
    <property type="entry name" value="Dienelactn_hydro"/>
</dbReference>
<protein>
    <submittedName>
        <fullName evidence="2">Putative dienelactone hydrolase family protein</fullName>
    </submittedName>
</protein>
<organism evidence="2 3">
    <name type="scientific">Phaeomoniella chlamydospora</name>
    <name type="common">Phaeoacremonium chlamydosporum</name>
    <dbReference type="NCBI Taxonomy" id="158046"/>
    <lineage>
        <taxon>Eukaryota</taxon>
        <taxon>Fungi</taxon>
        <taxon>Dikarya</taxon>
        <taxon>Ascomycota</taxon>
        <taxon>Pezizomycotina</taxon>
        <taxon>Eurotiomycetes</taxon>
        <taxon>Chaetothyriomycetidae</taxon>
        <taxon>Phaeomoniellales</taxon>
        <taxon>Phaeomoniellaceae</taxon>
        <taxon>Phaeomoniella</taxon>
    </lineage>
</organism>
<dbReference type="Pfam" id="PF01738">
    <property type="entry name" value="DLH"/>
    <property type="match status" value="1"/>
</dbReference>
<dbReference type="PANTHER" id="PTHR47668:SF1">
    <property type="entry name" value="DIENELACTONE HYDROLASE DOMAIN-CONTAINING PROTEIN-RELATED"/>
    <property type="match status" value="1"/>
</dbReference>
<accession>A0A0G2EJP4</accession>
<feature type="domain" description="Dienelactone hydrolase" evidence="1">
    <location>
        <begin position="25"/>
        <end position="241"/>
    </location>
</feature>
<reference evidence="2 3" key="2">
    <citation type="submission" date="2015-05" db="EMBL/GenBank/DDBJ databases">
        <authorList>
            <person name="Morales-Cruz A."/>
            <person name="Amrine K.C."/>
            <person name="Cantu D."/>
        </authorList>
    </citation>
    <scope>NUCLEOTIDE SEQUENCE [LARGE SCALE GENOMIC DNA]</scope>
    <source>
        <strain evidence="2">UCRPC4</strain>
    </source>
</reference>